<keyword evidence="12" id="KW-1185">Reference proteome</keyword>
<keyword evidence="8" id="KW-0325">Glycoprotein</keyword>
<evidence type="ECO:0000313" key="13">
    <source>
        <dbReference type="WBParaSite" id="SMUV_0000834401-mRNA-1"/>
    </source>
</evidence>
<dbReference type="GO" id="GO:0009966">
    <property type="term" value="P:regulation of signal transduction"/>
    <property type="evidence" value="ECO:0007669"/>
    <property type="project" value="InterPro"/>
</dbReference>
<evidence type="ECO:0000256" key="7">
    <source>
        <dbReference type="ARBA" id="ARBA00023136"/>
    </source>
</evidence>
<keyword evidence="3 10" id="KW-0812">Transmembrane</keyword>
<keyword evidence="4" id="KW-0732">Signal</keyword>
<dbReference type="GO" id="GO:0005789">
    <property type="term" value="C:endoplasmic reticulum membrane"/>
    <property type="evidence" value="ECO:0007669"/>
    <property type="project" value="UniProtKB-SubCell"/>
</dbReference>
<keyword evidence="6 10" id="KW-1133">Transmembrane helix</keyword>
<feature type="transmembrane region" description="Helical" evidence="10">
    <location>
        <begin position="12"/>
        <end position="30"/>
    </location>
</feature>
<dbReference type="InterPro" id="IPR016574">
    <property type="entry name" value="Nicalin"/>
</dbReference>
<dbReference type="InterPro" id="IPR018247">
    <property type="entry name" value="EF_Hand_1_Ca_BS"/>
</dbReference>
<evidence type="ECO:0000256" key="4">
    <source>
        <dbReference type="ARBA" id="ARBA00022729"/>
    </source>
</evidence>
<reference evidence="13" key="1">
    <citation type="submission" date="2017-02" db="UniProtKB">
        <authorList>
            <consortium name="WormBaseParasite"/>
        </authorList>
    </citation>
    <scope>IDENTIFICATION</scope>
</reference>
<dbReference type="SUPFAM" id="SSF53187">
    <property type="entry name" value="Zn-dependent exopeptidases"/>
    <property type="match status" value="1"/>
</dbReference>
<feature type="domain" description="Peptidase M28" evidence="11">
    <location>
        <begin position="194"/>
        <end position="403"/>
    </location>
</feature>
<evidence type="ECO:0000313" key="12">
    <source>
        <dbReference type="Proteomes" id="UP000046393"/>
    </source>
</evidence>
<dbReference type="WBParaSite" id="SMUV_0000834401-mRNA-1">
    <property type="protein sequence ID" value="SMUV_0000834401-mRNA-1"/>
    <property type="gene ID" value="SMUV_0000834401"/>
</dbReference>
<keyword evidence="7 10" id="KW-0472">Membrane</keyword>
<proteinExistence type="inferred from homology"/>
<accession>A0A0N5AU22</accession>
<evidence type="ECO:0000256" key="10">
    <source>
        <dbReference type="SAM" id="Phobius"/>
    </source>
</evidence>
<evidence type="ECO:0000256" key="3">
    <source>
        <dbReference type="ARBA" id="ARBA00022692"/>
    </source>
</evidence>
<evidence type="ECO:0000256" key="9">
    <source>
        <dbReference type="ARBA" id="ARBA00034873"/>
    </source>
</evidence>
<comment type="similarity">
    <text evidence="2">Belongs to the nicastrin family.</text>
</comment>
<organism evidence="12 13">
    <name type="scientific">Syphacia muris</name>
    <dbReference type="NCBI Taxonomy" id="451379"/>
    <lineage>
        <taxon>Eukaryota</taxon>
        <taxon>Metazoa</taxon>
        <taxon>Ecdysozoa</taxon>
        <taxon>Nematoda</taxon>
        <taxon>Chromadorea</taxon>
        <taxon>Rhabditida</taxon>
        <taxon>Spirurina</taxon>
        <taxon>Oxyuridomorpha</taxon>
        <taxon>Oxyuroidea</taxon>
        <taxon>Oxyuridae</taxon>
        <taxon>Syphacia</taxon>
    </lineage>
</organism>
<evidence type="ECO:0000256" key="2">
    <source>
        <dbReference type="ARBA" id="ARBA00007717"/>
    </source>
</evidence>
<protein>
    <recommendedName>
        <fullName evidence="9">BOS complex subunit NCLN</fullName>
    </recommendedName>
</protein>
<comment type="subcellular location">
    <subcellularLocation>
        <location evidence="1">Endoplasmic reticulum membrane</location>
        <topology evidence="1">Single-pass membrane protein</topology>
    </subcellularLocation>
</comment>
<dbReference type="InterPro" id="IPR007484">
    <property type="entry name" value="Peptidase_M28"/>
</dbReference>
<evidence type="ECO:0000256" key="8">
    <source>
        <dbReference type="ARBA" id="ARBA00023180"/>
    </source>
</evidence>
<feature type="transmembrane region" description="Helical" evidence="10">
    <location>
        <begin position="504"/>
        <end position="525"/>
    </location>
</feature>
<dbReference type="AlphaFoldDB" id="A0A0N5AU22"/>
<dbReference type="Pfam" id="PF04389">
    <property type="entry name" value="Peptidase_M28"/>
    <property type="match status" value="1"/>
</dbReference>
<feature type="transmembrane region" description="Helical" evidence="10">
    <location>
        <begin position="90"/>
        <end position="109"/>
    </location>
</feature>
<evidence type="ECO:0000259" key="11">
    <source>
        <dbReference type="Pfam" id="PF04389"/>
    </source>
</evidence>
<dbReference type="PROSITE" id="PS00018">
    <property type="entry name" value="EF_HAND_1"/>
    <property type="match status" value="1"/>
</dbReference>
<evidence type="ECO:0000256" key="6">
    <source>
        <dbReference type="ARBA" id="ARBA00022989"/>
    </source>
</evidence>
<keyword evidence="5" id="KW-0256">Endoplasmic reticulum</keyword>
<name>A0A0N5AU22_9BILA</name>
<evidence type="ECO:0000256" key="5">
    <source>
        <dbReference type="ARBA" id="ARBA00022824"/>
    </source>
</evidence>
<evidence type="ECO:0000256" key="1">
    <source>
        <dbReference type="ARBA" id="ARBA00004389"/>
    </source>
</evidence>
<dbReference type="Proteomes" id="UP000046393">
    <property type="component" value="Unplaced"/>
</dbReference>
<dbReference type="PANTHER" id="PTHR31826">
    <property type="entry name" value="NICALIN"/>
    <property type="match status" value="1"/>
</dbReference>
<sequence>MQEELIEELRNPFFVLFVSALLSWCVVNGSQLGDTVEIELKAYRLQQYDLAGTPHGSRSWKVMYEAVSLNSNTIRRSVIVGWRKLLGKNLQLLFGGGIGALIIVIPANLDALTPHDRTRMFDLERELMLLNTDMAVYVTHEQPQLRALLADVSVFSTRAPTAVQQLISAIAGNTFQFSSTLSPSNNVVKPNSPNIMGRLWALDHSAPVILLVAHYDTHSAVPALSAGADSNGSGVVALLELLALFSRFYASVLTKPKYNLVFLFTSGGKFNYQGTRQWIEDHIEKRIEDNIEMVMCLDSIGKGDGLVMHVSKMPADTTPTGKMFNRLKAVTPKHRTFEINSKKINLNADVLAWEHEKYSIKRLPAFTLSHFKSHLDSSRTSILDSVQQIDIPSLQSNIRVIAEALLGYIFDLPYSRCTEKGNTSSCSVVEDNMIEQNRIEYWMDRYASKPRLFGGDNKWLVAEISDLITRYTMEKAVISPVSVSELVLYGVLEDTLAAHRVKPAVFELFLAALIGVYLSGIYFAAQNVHSFLETTIAKIKKA</sequence>
<dbReference type="Gene3D" id="3.40.630.10">
    <property type="entry name" value="Zn peptidases"/>
    <property type="match status" value="1"/>
</dbReference>
<dbReference type="STRING" id="451379.A0A0N5AU22"/>
<dbReference type="CDD" id="cd03882">
    <property type="entry name" value="M28_nicalin_like"/>
    <property type="match status" value="1"/>
</dbReference>